<dbReference type="Pfam" id="PF00589">
    <property type="entry name" value="Phage_integrase"/>
    <property type="match status" value="1"/>
</dbReference>
<dbReference type="Gene3D" id="1.10.443.10">
    <property type="entry name" value="Intergrase catalytic core"/>
    <property type="match status" value="1"/>
</dbReference>
<dbReference type="Proteomes" id="UP000730482">
    <property type="component" value="Unassembled WGS sequence"/>
</dbReference>
<sequence>MQYAHAVLASALNHAVSEDQLPRNVTKLVPMKTGRPVRFEPLTLEEARRLLSAARAHRLHALFELALRTGLRRGELLGLRWTDLNLDAGTLSVRRTLQRLPERGLVFLPPKTKASERRLALPTECVHALKQHREQQVAEREAARTVWKEQGLVFPTRVGTPIDPVKLRRYLGTLCDSVKVRRIRFHDLRHSCTTLMLEQGVELVTIKELLGHAHIGVTADTSAVEPVTATVHRRCRQK</sequence>
<dbReference type="EMBL" id="JAAFYZ010000013">
    <property type="protein sequence ID" value="MBS2546429.1"/>
    <property type="molecule type" value="Genomic_DNA"/>
</dbReference>
<name>A0ABS5KJ55_9ACTN</name>
<evidence type="ECO:0000259" key="2">
    <source>
        <dbReference type="PROSITE" id="PS51898"/>
    </source>
</evidence>
<dbReference type="InterPro" id="IPR011010">
    <property type="entry name" value="DNA_brk_join_enz"/>
</dbReference>
<organism evidence="3 4">
    <name type="scientific">Catenulispora pinistramenti</name>
    <dbReference type="NCBI Taxonomy" id="2705254"/>
    <lineage>
        <taxon>Bacteria</taxon>
        <taxon>Bacillati</taxon>
        <taxon>Actinomycetota</taxon>
        <taxon>Actinomycetes</taxon>
        <taxon>Catenulisporales</taxon>
        <taxon>Catenulisporaceae</taxon>
        <taxon>Catenulispora</taxon>
    </lineage>
</organism>
<dbReference type="SUPFAM" id="SSF56349">
    <property type="entry name" value="DNA breaking-rejoining enzymes"/>
    <property type="match status" value="1"/>
</dbReference>
<dbReference type="InterPro" id="IPR002104">
    <property type="entry name" value="Integrase_catalytic"/>
</dbReference>
<feature type="domain" description="Tyr recombinase" evidence="2">
    <location>
        <begin position="37"/>
        <end position="238"/>
    </location>
</feature>
<protein>
    <submittedName>
        <fullName evidence="3">Site-specific integrase</fullName>
    </submittedName>
</protein>
<dbReference type="PROSITE" id="PS51898">
    <property type="entry name" value="TYR_RECOMBINASE"/>
    <property type="match status" value="1"/>
</dbReference>
<keyword evidence="1" id="KW-0233">DNA recombination</keyword>
<keyword evidence="4" id="KW-1185">Reference proteome</keyword>
<evidence type="ECO:0000313" key="3">
    <source>
        <dbReference type="EMBL" id="MBS2546429.1"/>
    </source>
</evidence>
<dbReference type="PANTHER" id="PTHR30349">
    <property type="entry name" value="PHAGE INTEGRASE-RELATED"/>
    <property type="match status" value="1"/>
</dbReference>
<evidence type="ECO:0000313" key="4">
    <source>
        <dbReference type="Proteomes" id="UP000730482"/>
    </source>
</evidence>
<dbReference type="CDD" id="cd01189">
    <property type="entry name" value="INT_ICEBs1_C_like"/>
    <property type="match status" value="1"/>
</dbReference>
<reference evidence="3 4" key="1">
    <citation type="submission" date="2020-02" db="EMBL/GenBank/DDBJ databases">
        <title>Acidophilic actinobacteria isolated from forest soil.</title>
        <authorList>
            <person name="Golinska P."/>
        </authorList>
    </citation>
    <scope>NUCLEOTIDE SEQUENCE [LARGE SCALE GENOMIC DNA]</scope>
    <source>
        <strain evidence="3 4">NL8</strain>
    </source>
</reference>
<accession>A0ABS5KJ55</accession>
<evidence type="ECO:0000256" key="1">
    <source>
        <dbReference type="ARBA" id="ARBA00023172"/>
    </source>
</evidence>
<dbReference type="InterPro" id="IPR050090">
    <property type="entry name" value="Tyrosine_recombinase_XerCD"/>
</dbReference>
<dbReference type="PANTHER" id="PTHR30349:SF91">
    <property type="entry name" value="INTA PROTEIN"/>
    <property type="match status" value="1"/>
</dbReference>
<gene>
    <name evidence="3" type="ORF">KGQ19_06075</name>
</gene>
<proteinExistence type="predicted"/>
<dbReference type="InterPro" id="IPR013762">
    <property type="entry name" value="Integrase-like_cat_sf"/>
</dbReference>
<comment type="caution">
    <text evidence="3">The sequence shown here is derived from an EMBL/GenBank/DDBJ whole genome shotgun (WGS) entry which is preliminary data.</text>
</comment>